<sequence length="125" mass="14096">MDTAGFLARDPSLMDAKSKELYKSNYTSYDDGSLEYPKTLYVLDFPTTTSASSQRILKFSQDLALAACLHTMVTTMSLKNALEATAPAVSTQPLSEFLSLTYTFVITKHQTRFLRDPLYRDYARD</sequence>
<keyword evidence="2" id="KW-1185">Reference proteome</keyword>
<evidence type="ECO:0000313" key="2">
    <source>
        <dbReference type="Proteomes" id="UP000711996"/>
    </source>
</evidence>
<dbReference type="OrthoDB" id="5238285at2759"/>
<proteinExistence type="predicted"/>
<gene>
    <name evidence="1" type="ORF">CGCSCA2_v011659</name>
</gene>
<dbReference type="AlphaFoldDB" id="A0A9P5BS54"/>
<protein>
    <submittedName>
        <fullName evidence="1">Uncharacterized protein</fullName>
    </submittedName>
</protein>
<comment type="caution">
    <text evidence="1">The sequence shown here is derived from an EMBL/GenBank/DDBJ whole genome shotgun (WGS) entry which is preliminary data.</text>
</comment>
<dbReference type="Proteomes" id="UP000711996">
    <property type="component" value="Unassembled WGS sequence"/>
</dbReference>
<evidence type="ECO:0000313" key="1">
    <source>
        <dbReference type="EMBL" id="KAF4849920.1"/>
    </source>
</evidence>
<reference evidence="1" key="1">
    <citation type="submission" date="2019-06" db="EMBL/GenBank/DDBJ databases">
        <authorList>
            <person name="Gan P."/>
            <person name="Shirasu K."/>
        </authorList>
    </citation>
    <scope>NUCLEOTIDE SEQUENCE [LARGE SCALE GENOMIC DNA]</scope>
    <source>
        <strain evidence="1">CAD2</strain>
    </source>
</reference>
<dbReference type="EMBL" id="QPMT01000048">
    <property type="protein sequence ID" value="KAF4849920.1"/>
    <property type="molecule type" value="Genomic_DNA"/>
</dbReference>
<organism evidence="1 2">
    <name type="scientific">Colletotrichum siamense</name>
    <name type="common">Anthracnose fungus</name>
    <dbReference type="NCBI Taxonomy" id="690259"/>
    <lineage>
        <taxon>Eukaryota</taxon>
        <taxon>Fungi</taxon>
        <taxon>Dikarya</taxon>
        <taxon>Ascomycota</taxon>
        <taxon>Pezizomycotina</taxon>
        <taxon>Sordariomycetes</taxon>
        <taxon>Hypocreomycetidae</taxon>
        <taxon>Glomerellales</taxon>
        <taxon>Glomerellaceae</taxon>
        <taxon>Colletotrichum</taxon>
        <taxon>Colletotrichum gloeosporioides species complex</taxon>
    </lineage>
</organism>
<name>A0A9P5BS54_COLSI</name>
<accession>A0A9P5BS54</accession>